<evidence type="ECO:0000313" key="2">
    <source>
        <dbReference type="Proteomes" id="UP000824120"/>
    </source>
</evidence>
<keyword evidence="2" id="KW-1185">Reference proteome</keyword>
<gene>
    <name evidence="1" type="ORF">H5410_015499</name>
</gene>
<name>A0A9J5ZU99_SOLCO</name>
<dbReference type="EMBL" id="JACXVP010000003">
    <property type="protein sequence ID" value="KAG5615675.1"/>
    <property type="molecule type" value="Genomic_DNA"/>
</dbReference>
<evidence type="ECO:0000313" key="1">
    <source>
        <dbReference type="EMBL" id="KAG5615675.1"/>
    </source>
</evidence>
<proteinExistence type="predicted"/>
<sequence>MTVVLNGLIYCIKNKHKKHVYREGNQLVDVIANSAYSKSKVQEYKQFEQLPANCRRILNTGRTQIASLRITTRKIKDINNQYGPQ</sequence>
<accession>A0A9J5ZU99</accession>
<protein>
    <submittedName>
        <fullName evidence="1">Uncharacterized protein</fullName>
    </submittedName>
</protein>
<dbReference type="Proteomes" id="UP000824120">
    <property type="component" value="Chromosome 3"/>
</dbReference>
<comment type="caution">
    <text evidence="1">The sequence shown here is derived from an EMBL/GenBank/DDBJ whole genome shotgun (WGS) entry which is preliminary data.</text>
</comment>
<organism evidence="1 2">
    <name type="scientific">Solanum commersonii</name>
    <name type="common">Commerson's wild potato</name>
    <name type="synonym">Commerson's nightshade</name>
    <dbReference type="NCBI Taxonomy" id="4109"/>
    <lineage>
        <taxon>Eukaryota</taxon>
        <taxon>Viridiplantae</taxon>
        <taxon>Streptophyta</taxon>
        <taxon>Embryophyta</taxon>
        <taxon>Tracheophyta</taxon>
        <taxon>Spermatophyta</taxon>
        <taxon>Magnoliopsida</taxon>
        <taxon>eudicotyledons</taxon>
        <taxon>Gunneridae</taxon>
        <taxon>Pentapetalae</taxon>
        <taxon>asterids</taxon>
        <taxon>lamiids</taxon>
        <taxon>Solanales</taxon>
        <taxon>Solanaceae</taxon>
        <taxon>Solanoideae</taxon>
        <taxon>Solaneae</taxon>
        <taxon>Solanum</taxon>
    </lineage>
</organism>
<dbReference type="AlphaFoldDB" id="A0A9J5ZU99"/>
<reference evidence="1 2" key="1">
    <citation type="submission" date="2020-09" db="EMBL/GenBank/DDBJ databases">
        <title>De no assembly of potato wild relative species, Solanum commersonii.</title>
        <authorList>
            <person name="Cho K."/>
        </authorList>
    </citation>
    <scope>NUCLEOTIDE SEQUENCE [LARGE SCALE GENOMIC DNA]</scope>
    <source>
        <strain evidence="1">LZ3.2</strain>
        <tissue evidence="1">Leaf</tissue>
    </source>
</reference>